<organism evidence="1 2">
    <name type="scientific">Microlunatus endophyticus</name>
    <dbReference type="NCBI Taxonomy" id="1716077"/>
    <lineage>
        <taxon>Bacteria</taxon>
        <taxon>Bacillati</taxon>
        <taxon>Actinomycetota</taxon>
        <taxon>Actinomycetes</taxon>
        <taxon>Propionibacteriales</taxon>
        <taxon>Propionibacteriaceae</taxon>
        <taxon>Microlunatus</taxon>
    </lineage>
</organism>
<accession>A0A917SDR7</accession>
<dbReference type="Proteomes" id="UP000613840">
    <property type="component" value="Unassembled WGS sequence"/>
</dbReference>
<evidence type="ECO:0000313" key="2">
    <source>
        <dbReference type="Proteomes" id="UP000613840"/>
    </source>
</evidence>
<keyword evidence="2" id="KW-1185">Reference proteome</keyword>
<name>A0A917SDR7_9ACTN</name>
<proteinExistence type="predicted"/>
<evidence type="ECO:0000313" key="1">
    <source>
        <dbReference type="EMBL" id="GGL70017.1"/>
    </source>
</evidence>
<reference evidence="1" key="2">
    <citation type="submission" date="2020-09" db="EMBL/GenBank/DDBJ databases">
        <authorList>
            <person name="Sun Q."/>
            <person name="Zhou Y."/>
        </authorList>
    </citation>
    <scope>NUCLEOTIDE SEQUENCE</scope>
    <source>
        <strain evidence="1">CGMCC 4.7306</strain>
    </source>
</reference>
<protein>
    <submittedName>
        <fullName evidence="1">Uncharacterized protein</fullName>
    </submittedName>
</protein>
<sequence length="50" mass="5213">MGGTVVGPGGASILGDLVAFNTVTHQPGLVRPTYLINLEWRGATPTVQLH</sequence>
<dbReference type="AlphaFoldDB" id="A0A917SDR7"/>
<gene>
    <name evidence="1" type="ORF">GCM10011575_30710</name>
</gene>
<dbReference type="EMBL" id="BMMZ01000007">
    <property type="protein sequence ID" value="GGL70017.1"/>
    <property type="molecule type" value="Genomic_DNA"/>
</dbReference>
<reference evidence="1" key="1">
    <citation type="journal article" date="2014" name="Int. J. Syst. Evol. Microbiol.">
        <title>Complete genome sequence of Corynebacterium casei LMG S-19264T (=DSM 44701T), isolated from a smear-ripened cheese.</title>
        <authorList>
            <consortium name="US DOE Joint Genome Institute (JGI-PGF)"/>
            <person name="Walter F."/>
            <person name="Albersmeier A."/>
            <person name="Kalinowski J."/>
            <person name="Ruckert C."/>
        </authorList>
    </citation>
    <scope>NUCLEOTIDE SEQUENCE</scope>
    <source>
        <strain evidence="1">CGMCC 4.7306</strain>
    </source>
</reference>
<comment type="caution">
    <text evidence="1">The sequence shown here is derived from an EMBL/GenBank/DDBJ whole genome shotgun (WGS) entry which is preliminary data.</text>
</comment>